<dbReference type="Proteomes" id="UP000033710">
    <property type="component" value="Unassembled WGS sequence"/>
</dbReference>
<feature type="compositionally biased region" description="Low complexity" evidence="1">
    <location>
        <begin position="71"/>
        <end position="81"/>
    </location>
</feature>
<feature type="compositionally biased region" description="Polar residues" evidence="1">
    <location>
        <begin position="261"/>
        <end position="273"/>
    </location>
</feature>
<evidence type="ECO:0000256" key="1">
    <source>
        <dbReference type="SAM" id="MobiDB-lite"/>
    </source>
</evidence>
<dbReference type="KEGG" id="ssck:SPSK_05004"/>
<feature type="compositionally biased region" description="Polar residues" evidence="1">
    <location>
        <begin position="586"/>
        <end position="595"/>
    </location>
</feature>
<comment type="caution">
    <text evidence="3">The sequence shown here is derived from an EMBL/GenBank/DDBJ whole genome shotgun (WGS) entry which is preliminary data.</text>
</comment>
<feature type="compositionally biased region" description="Polar residues" evidence="1">
    <location>
        <begin position="239"/>
        <end position="250"/>
    </location>
</feature>
<gene>
    <name evidence="3" type="ORF">SPSK_05004</name>
</gene>
<feature type="compositionally biased region" description="Low complexity" evidence="1">
    <location>
        <begin position="204"/>
        <end position="226"/>
    </location>
</feature>
<feature type="domain" description="DUF4048" evidence="2">
    <location>
        <begin position="413"/>
        <end position="646"/>
    </location>
</feature>
<feature type="compositionally biased region" description="Low complexity" evidence="1">
    <location>
        <begin position="598"/>
        <end position="611"/>
    </location>
</feature>
<feature type="compositionally biased region" description="Basic residues" evidence="1">
    <location>
        <begin position="404"/>
        <end position="413"/>
    </location>
</feature>
<feature type="region of interest" description="Disordered" evidence="1">
    <location>
        <begin position="326"/>
        <end position="457"/>
    </location>
</feature>
<dbReference type="GeneID" id="27667038"/>
<feature type="compositionally biased region" description="Polar residues" evidence="1">
    <location>
        <begin position="726"/>
        <end position="736"/>
    </location>
</feature>
<accession>A0A0F2LUF8</accession>
<feature type="compositionally biased region" description="Polar residues" evidence="1">
    <location>
        <begin position="518"/>
        <end position="560"/>
    </location>
</feature>
<sequence length="745" mass="79706">MTGFLFQLCFASACSRHFLYDKRSLRRSRSFVVTHPRKSTSPLSSQYRQRRWRCAQSLSLYPHLAKQHRLSPSASSSSVSSLARHNHSAISHRRASNGTIGVDKAVSPLVHNRIDQAAVQLLFNMESIKSKPKAGRPQRARNNGHATAREQDSSSSSATSSEASSSSEEETPARLSVDSSSSAESTSSEASSSASESMPPPRLPLVSTPPSSVIPNASAGASASGSQQDEEIETRPSRSESTASRANRLSLTLPIAPPTSFPSRPTPASSSVASFPATPIDVASGLASPAEPLDLITAIAAQERRVLELREELNRAESGLTKLKRQWATHEAQKKRAEIRRTEPMRSLPARPGTASTIDPGSPAVPFDDASSKRTSELDRRKALFLGQQPGSQAGSDPNTPTQSRRRVFRGGHARTLSLLSPTKTSADGFDVHEDQPEAEGEEEAAKSPMSPLELDSPFFQNLSRSAASQLSKRASWAPQSVHQVAGLKQVAGDLTATLWTFVEDLRQATVGEELAGANSSMRNIDPNSRTTDDSQSTIRASASSRPNLSRAFTTDLQGTPTPPPRHGASGNISEQPTDSKDKNTKSAASGSTKTRASKAGSKSGSKAGSKAGHGKDAKQFSWTPLTVDSYDDNDWSSWDSPTVKSPRWSGSTANGEAVASSLPGQADEKATPQKRTSTTSTFSPTSPSGSRANDINWPAALNRLTPGNIKRTATDLMKEWEKSLSPPTDDTQGENTPIVEDRIL</sequence>
<feature type="compositionally biased region" description="Polar residues" evidence="1">
    <location>
        <begin position="389"/>
        <end position="403"/>
    </location>
</feature>
<feature type="region of interest" description="Disordered" evidence="1">
    <location>
        <begin position="129"/>
        <end position="273"/>
    </location>
</feature>
<proteinExistence type="predicted"/>
<dbReference type="VEuPathDB" id="FungiDB:SPSK_05004"/>
<evidence type="ECO:0000313" key="3">
    <source>
        <dbReference type="EMBL" id="KJR81113.1"/>
    </source>
</evidence>
<feature type="compositionally biased region" description="Basic and acidic residues" evidence="1">
    <location>
        <begin position="331"/>
        <end position="344"/>
    </location>
</feature>
<feature type="compositionally biased region" description="Low complexity" evidence="1">
    <location>
        <begin position="677"/>
        <end position="689"/>
    </location>
</feature>
<organism evidence="3 4">
    <name type="scientific">Sporothrix schenckii 1099-18</name>
    <dbReference type="NCBI Taxonomy" id="1397361"/>
    <lineage>
        <taxon>Eukaryota</taxon>
        <taxon>Fungi</taxon>
        <taxon>Dikarya</taxon>
        <taxon>Ascomycota</taxon>
        <taxon>Pezizomycotina</taxon>
        <taxon>Sordariomycetes</taxon>
        <taxon>Sordariomycetidae</taxon>
        <taxon>Ophiostomatales</taxon>
        <taxon>Ophiostomataceae</taxon>
        <taxon>Sporothrix</taxon>
    </lineage>
</organism>
<feature type="compositionally biased region" description="Low complexity" evidence="1">
    <location>
        <begin position="153"/>
        <end position="166"/>
    </location>
</feature>
<feature type="compositionally biased region" description="Basic and acidic residues" evidence="1">
    <location>
        <begin position="370"/>
        <end position="382"/>
    </location>
</feature>
<dbReference type="AlphaFoldDB" id="A0A0F2LUF8"/>
<dbReference type="EMBL" id="AXCR01000012">
    <property type="protein sequence ID" value="KJR81113.1"/>
    <property type="molecule type" value="Genomic_DNA"/>
</dbReference>
<dbReference type="InterPro" id="IPR025122">
    <property type="entry name" value="DUF4048"/>
</dbReference>
<evidence type="ECO:0000313" key="4">
    <source>
        <dbReference type="Proteomes" id="UP000033710"/>
    </source>
</evidence>
<name>A0A0F2LUF8_SPOSC</name>
<feature type="compositionally biased region" description="Basic residues" evidence="1">
    <location>
        <begin position="130"/>
        <end position="139"/>
    </location>
</feature>
<protein>
    <recommendedName>
        <fullName evidence="2">DUF4048 domain-containing protein</fullName>
    </recommendedName>
</protein>
<reference evidence="3 4" key="1">
    <citation type="journal article" date="2014" name="BMC Genomics">
        <title>Comparative genomics of the major fungal agents of human and animal Sporotrichosis: Sporothrix schenckii and Sporothrix brasiliensis.</title>
        <authorList>
            <person name="Teixeira M.M."/>
            <person name="de Almeida L.G."/>
            <person name="Kubitschek-Barreira P."/>
            <person name="Alves F.L."/>
            <person name="Kioshima E.S."/>
            <person name="Abadio A.K."/>
            <person name="Fernandes L."/>
            <person name="Derengowski L.S."/>
            <person name="Ferreira K.S."/>
            <person name="Souza R.C."/>
            <person name="Ruiz J.C."/>
            <person name="de Andrade N.C."/>
            <person name="Paes H.C."/>
            <person name="Nicola A.M."/>
            <person name="Albuquerque P."/>
            <person name="Gerber A.L."/>
            <person name="Martins V.P."/>
            <person name="Peconick L.D."/>
            <person name="Neto A.V."/>
            <person name="Chaucanez C.B."/>
            <person name="Silva P.A."/>
            <person name="Cunha O.L."/>
            <person name="de Oliveira F.F."/>
            <person name="dos Santos T.C."/>
            <person name="Barros A.L."/>
            <person name="Soares M.A."/>
            <person name="de Oliveira L.M."/>
            <person name="Marini M.M."/>
            <person name="Villalobos-Duno H."/>
            <person name="Cunha M.M."/>
            <person name="de Hoog S."/>
            <person name="da Silveira J.F."/>
            <person name="Henrissat B."/>
            <person name="Nino-Vega G.A."/>
            <person name="Cisalpino P.S."/>
            <person name="Mora-Montes H.M."/>
            <person name="Almeida S.R."/>
            <person name="Stajich J.E."/>
            <person name="Lopes-Bezerra L.M."/>
            <person name="Vasconcelos A.T."/>
            <person name="Felipe M.S."/>
        </authorList>
    </citation>
    <scope>NUCLEOTIDE SEQUENCE [LARGE SCALE GENOMIC DNA]</scope>
    <source>
        <strain evidence="3 4">1099-18</strain>
    </source>
</reference>
<evidence type="ECO:0000259" key="2">
    <source>
        <dbReference type="Pfam" id="PF13257"/>
    </source>
</evidence>
<feature type="region of interest" description="Disordered" evidence="1">
    <location>
        <begin position="631"/>
        <end position="709"/>
    </location>
</feature>
<feature type="region of interest" description="Disordered" evidence="1">
    <location>
        <begin position="517"/>
        <end position="618"/>
    </location>
</feature>
<dbReference type="Pfam" id="PF13257">
    <property type="entry name" value="DUF4048"/>
    <property type="match status" value="1"/>
</dbReference>
<dbReference type="OrthoDB" id="4097086at2759"/>
<feature type="compositionally biased region" description="Low complexity" evidence="1">
    <location>
        <begin position="179"/>
        <end position="197"/>
    </location>
</feature>
<feature type="region of interest" description="Disordered" evidence="1">
    <location>
        <begin position="69"/>
        <end position="96"/>
    </location>
</feature>
<feature type="region of interest" description="Disordered" evidence="1">
    <location>
        <begin position="722"/>
        <end position="745"/>
    </location>
</feature>
<dbReference type="RefSeq" id="XP_016583789.1">
    <property type="nucleotide sequence ID" value="XM_016731761.1"/>
</dbReference>
<feature type="compositionally biased region" description="Basic residues" evidence="1">
    <location>
        <begin position="84"/>
        <end position="95"/>
    </location>
</feature>
<reference evidence="3 4" key="2">
    <citation type="journal article" date="2015" name="Eukaryot. Cell">
        <title>Asexual propagation of a virulent clone complex in a human and feline outbreak of sporotrichosis.</title>
        <authorList>
            <person name="Teixeira Mde M."/>
            <person name="Rodrigues A.M."/>
            <person name="Tsui C.K."/>
            <person name="de Almeida L.G."/>
            <person name="Van Diepeningen A.D."/>
            <person name="van den Ende B.G."/>
            <person name="Fernandes G.F."/>
            <person name="Kano R."/>
            <person name="Hamelin R.C."/>
            <person name="Lopes-Bezerra L.M."/>
            <person name="Vasconcelos A.T."/>
            <person name="de Hoog S."/>
            <person name="de Camargo Z.P."/>
            <person name="Felipe M.S."/>
        </authorList>
    </citation>
    <scope>NUCLEOTIDE SEQUENCE [LARGE SCALE GENOMIC DNA]</scope>
    <source>
        <strain evidence="3 4">1099-18</strain>
    </source>
</reference>